<proteinExistence type="predicted"/>
<reference evidence="1" key="2">
    <citation type="submission" date="2000-07" db="EMBL/GenBank/DDBJ databases">
        <title>Telomere associated sequence for Arabidopsis thaliana TEL1S from chromosome I.</title>
        <authorList>
            <person name="Kim C."/>
            <person name="Alonso J."/>
            <person name="Brooks S."/>
            <person name="Buehler E."/>
            <person name="Chao Q."/>
            <person name="Johnson-Hopson C."/>
            <person name="Khan S."/>
            <person name="Shinn P."/>
            <person name="Altafi H."/>
            <person name="Bei Q."/>
            <person name="Chin C."/>
            <person name="Chiou J."/>
            <person name="Choi E."/>
            <person name="Conn L."/>
            <person name="Conway A."/>
            <person name="Gonzales A."/>
            <person name="Hansen N."/>
            <person name="Howng B."/>
            <person name="Koo T."/>
            <person name="Lam B."/>
            <person name="Lee J."/>
            <person name="Lenz C."/>
            <person name="Li J."/>
            <person name="Liu A."/>
            <person name="Liu K."/>
            <person name="Liu S."/>
            <person name="Mukharsky N."/>
            <person name="Nguyen M."/>
            <person name="Palm C."/>
            <person name="Pham P."/>
            <person name="Sakano H."/>
            <person name="Schwartz J."/>
            <person name="Southwick A."/>
            <person name="Thaveri A."/>
            <person name="Toriumi M."/>
            <person name="Vaysberg M."/>
            <person name="Yu G."/>
            <person name="Federspiel N.A."/>
            <person name="Theologis A."/>
            <person name="Ecker J.R."/>
        </authorList>
    </citation>
    <scope>NUCLEOTIDE SEQUENCE</scope>
    <source>
        <strain evidence="1">Columbia</strain>
    </source>
</reference>
<sequence length="40" mass="4579">MVSKKARDTLPFTVSSLYPVENDLSVRPKQLSWCIPETKN</sequence>
<accession>Q9LM12</accession>
<dbReference type="EMBL" id="AC074299">
    <property type="protein sequence ID" value="AAF89107.1"/>
    <property type="molecule type" value="Genomic_DNA"/>
</dbReference>
<reference key="1">
    <citation type="journal article" date="2000" name="Nature">
        <title>Sequence and analysis of chromosome 1 of the plant Arabidopsis thaliana.</title>
        <authorList>
            <person name="Theologis A."/>
            <person name="Ecker J.R."/>
            <person name="Palm C.J."/>
            <person name="Federspiel N.A."/>
            <person name="Kaul S."/>
            <person name="White O."/>
            <person name="Alonso J."/>
            <person name="Altafi H."/>
            <person name="Araujo R."/>
            <person name="Bowman C.L."/>
            <person name="Brooks S.Y."/>
            <person name="Buehler E."/>
            <person name="Chan A."/>
            <person name="Chao Q."/>
            <person name="Chen H."/>
            <person name="Cheuk R.F."/>
            <person name="Chin C.W."/>
            <person name="Chung M.K."/>
            <person name="Conn L."/>
            <person name="Conway A.B."/>
            <person name="Conway A.R."/>
            <person name="Creasy T.H."/>
            <person name="Dewar K."/>
            <person name="Dunn P."/>
            <person name="Etgu P."/>
            <person name="Feldblyum T.V."/>
            <person name="Feng J."/>
            <person name="Fong B."/>
            <person name="Fujii C.Y."/>
            <person name="Gill J.E."/>
            <person name="Goldsmith A.D."/>
            <person name="Haas B."/>
            <person name="Hansen N.F."/>
            <person name="Hughes B."/>
            <person name="Huizar L."/>
            <person name="Hunter J.L."/>
            <person name="Jenkins J."/>
            <person name="Johnson-Hopson C."/>
            <person name="Khan S."/>
            <person name="Khaykin E."/>
            <person name="Kim C.J."/>
            <person name="Koo H.L."/>
            <person name="Kremenetskaia I."/>
            <person name="Kurtz D.B."/>
            <person name="Kwan A."/>
            <person name="Lam B."/>
            <person name="Langin-Hooper S."/>
            <person name="Lee A."/>
            <person name="Lee J.M."/>
            <person name="Lenz C.A."/>
            <person name="Li J.H."/>
            <person name="Li Y."/>
            <person name="Lin X."/>
            <person name="Liu S.X."/>
            <person name="Liu Z.A."/>
            <person name="Luros J.S."/>
            <person name="Maiti R."/>
            <person name="Marziali A."/>
            <person name="Militscher J."/>
            <person name="Miranda M."/>
            <person name="Nguyen M."/>
            <person name="Nierman W.C."/>
            <person name="Osborne B.I."/>
            <person name="Pai G."/>
            <person name="Peterson J."/>
            <person name="Pham P.K."/>
            <person name="Rizzo M."/>
            <person name="Rooney T."/>
            <person name="Rowley D."/>
            <person name="Sakano H."/>
            <person name="Salzberg S.L."/>
            <person name="Schwartz J.R."/>
            <person name="Shinn P."/>
            <person name="Southwick A.M."/>
            <person name="Sun H."/>
            <person name="Tallon L.J."/>
            <person name="Tambunga G."/>
            <person name="Toriumi M.J."/>
            <person name="Town C.D."/>
            <person name="Utterback T."/>
            <person name="Van Aken S."/>
            <person name="Vaysberg M."/>
            <person name="Vysotskaia V.S."/>
            <person name="Walker M."/>
            <person name="Wu D."/>
            <person name="Yu G."/>
            <person name="Fraser C.M."/>
            <person name="Venter J.C."/>
            <person name="Davis R.W."/>
        </authorList>
    </citation>
    <scope>NUCLEOTIDE SEQUENCE [LARGE SCALE GENOMIC DNA]</scope>
    <source>
        <strain>cv. Columbia</strain>
    </source>
</reference>
<evidence type="ECO:0000313" key="1">
    <source>
        <dbReference type="EMBL" id="AAF89107.1"/>
    </source>
</evidence>
<dbReference type="PIR" id="B96843">
    <property type="entry name" value="B96843"/>
</dbReference>
<organism evidence="1">
    <name type="scientific">Arabidopsis thaliana</name>
    <name type="common">Mouse-ear cress</name>
    <dbReference type="NCBI Taxonomy" id="3702"/>
    <lineage>
        <taxon>Eukaryota</taxon>
        <taxon>Viridiplantae</taxon>
        <taxon>Streptophyta</taxon>
        <taxon>Embryophyta</taxon>
        <taxon>Tracheophyta</taxon>
        <taxon>Spermatophyta</taxon>
        <taxon>Magnoliopsida</taxon>
        <taxon>eudicotyledons</taxon>
        <taxon>Gunneridae</taxon>
        <taxon>Pentapetalae</taxon>
        <taxon>rosids</taxon>
        <taxon>malvids</taxon>
        <taxon>Brassicales</taxon>
        <taxon>Brassicaceae</taxon>
        <taxon>Camelineae</taxon>
        <taxon>Arabidopsis</taxon>
    </lineage>
</organism>
<name>Q9LM12_ARATH</name>
<reference evidence="1" key="3">
    <citation type="submission" date="2000-07" db="EMBL/GenBank/DDBJ databases">
        <authorList>
            <person name="Cheuk R."/>
            <person name="Shinn P."/>
            <person name="Brooks S."/>
            <person name="Buehler E."/>
            <person name="Chao Q."/>
            <person name="Johnson-Hopson C."/>
            <person name="Khan S."/>
            <person name="Kim C."/>
            <person name="Altafi H."/>
            <person name="Bei B."/>
            <person name="Chin C."/>
            <person name="Chiou J."/>
            <person name="Choi E."/>
            <person name="Conn L."/>
            <person name="Conway A."/>
            <person name="Gonzalez A."/>
            <person name="Hansen N."/>
            <person name="Howing B."/>
            <person name="Koo T."/>
            <person name="Lam B."/>
            <person name="Lee J."/>
            <person name="Lenz C."/>
            <person name="Li J."/>
            <person name="Liu A."/>
            <person name="Liu J."/>
            <person name="Liu S."/>
            <person name="Mukharsky N."/>
            <person name="Nguyen M."/>
            <person name="Palm C."/>
            <person name="Pham P."/>
            <person name="Sakano H."/>
            <person name="Schwartz J."/>
            <person name="Southwick A."/>
            <person name="Thaveri A."/>
            <person name="Toriumi M."/>
            <person name="Vaysberg M."/>
            <person name="Yu G."/>
            <person name="Davis R."/>
            <person name="Federspiel N."/>
            <person name="Theologis A."/>
            <person name="Ecker J."/>
        </authorList>
    </citation>
    <scope>NUCLEOTIDE SEQUENCE</scope>
    <source>
        <strain evidence="1">Columbia</strain>
    </source>
</reference>
<protein>
    <submittedName>
        <fullName evidence="1">TEL1S.1</fullName>
    </submittedName>
</protein>
<dbReference type="AlphaFoldDB" id="Q9LM12"/>